<comment type="caution">
    <text evidence="2">The sequence shown here is derived from an EMBL/GenBank/DDBJ whole genome shotgun (WGS) entry which is preliminary data.</text>
</comment>
<proteinExistence type="predicted"/>
<dbReference type="AlphaFoldDB" id="A0A4U0ZKC6"/>
<keyword evidence="1" id="KW-0812">Transmembrane</keyword>
<keyword evidence="3" id="KW-1185">Reference proteome</keyword>
<protein>
    <submittedName>
        <fullName evidence="2">Uncharacterized protein</fullName>
    </submittedName>
</protein>
<sequence>MIWQDALGLLPTYGAIIAVVLLLAFLITHFIVKQLNPHETEGANRSTRFALFALAGGLSFLLMLLAMQPVLNVTLIAGARSTVGLVAQCFAGVCAGIIYSQLSDSWGDDQ</sequence>
<keyword evidence="1" id="KW-1133">Transmembrane helix</keyword>
<organism evidence="2 3">
    <name type="scientific">Alteromonas portus</name>
    <dbReference type="NCBI Taxonomy" id="2565549"/>
    <lineage>
        <taxon>Bacteria</taxon>
        <taxon>Pseudomonadati</taxon>
        <taxon>Pseudomonadota</taxon>
        <taxon>Gammaproteobacteria</taxon>
        <taxon>Alteromonadales</taxon>
        <taxon>Alteromonadaceae</taxon>
        <taxon>Alteromonas/Salinimonas group</taxon>
        <taxon>Alteromonas</taxon>
    </lineage>
</organism>
<evidence type="ECO:0000313" key="3">
    <source>
        <dbReference type="Proteomes" id="UP000305471"/>
    </source>
</evidence>
<feature type="transmembrane region" description="Helical" evidence="1">
    <location>
        <begin position="49"/>
        <end position="71"/>
    </location>
</feature>
<reference evidence="2 3" key="1">
    <citation type="submission" date="2019-04" db="EMBL/GenBank/DDBJ databases">
        <title>Alteromonas portus sp. nov., an alginate lyase-excreting marine bacterium.</title>
        <authorList>
            <person name="Huang H."/>
            <person name="Mo K."/>
            <person name="Bao S."/>
        </authorList>
    </citation>
    <scope>NUCLEOTIDE SEQUENCE [LARGE SCALE GENOMIC DNA]</scope>
    <source>
        <strain evidence="2 3">HB161718</strain>
    </source>
</reference>
<gene>
    <name evidence="2" type="ORF">E5672_00835</name>
</gene>
<keyword evidence="1" id="KW-0472">Membrane</keyword>
<dbReference type="Proteomes" id="UP000305471">
    <property type="component" value="Unassembled WGS sequence"/>
</dbReference>
<feature type="transmembrane region" description="Helical" evidence="1">
    <location>
        <begin position="83"/>
        <end position="102"/>
    </location>
</feature>
<evidence type="ECO:0000256" key="1">
    <source>
        <dbReference type="SAM" id="Phobius"/>
    </source>
</evidence>
<feature type="transmembrane region" description="Helical" evidence="1">
    <location>
        <begin position="6"/>
        <end position="28"/>
    </location>
</feature>
<name>A0A4U0ZKC6_9ALTE</name>
<accession>A0A4U0ZKC6</accession>
<dbReference type="OrthoDB" id="6334575at2"/>
<dbReference type="EMBL" id="SWCO01000001">
    <property type="protein sequence ID" value="TKB05273.1"/>
    <property type="molecule type" value="Genomic_DNA"/>
</dbReference>
<evidence type="ECO:0000313" key="2">
    <source>
        <dbReference type="EMBL" id="TKB05273.1"/>
    </source>
</evidence>